<keyword evidence="2" id="KW-1185">Reference proteome</keyword>
<dbReference type="EMBL" id="JBAFSM010000040">
    <property type="protein sequence ID" value="MEG3439085.1"/>
    <property type="molecule type" value="Genomic_DNA"/>
</dbReference>
<proteinExistence type="predicted"/>
<accession>A0AAW9QQ98</accession>
<evidence type="ECO:0000313" key="2">
    <source>
        <dbReference type="Proteomes" id="UP001328733"/>
    </source>
</evidence>
<reference evidence="1 2" key="1">
    <citation type="submission" date="2024-01" db="EMBL/GenBank/DDBJ databases">
        <title>Genomic insights into the taxonomy and metabolism of the cyanobacterium Pannus brasiliensis CCIBt3594.</title>
        <authorList>
            <person name="Machado M."/>
            <person name="Botero N.B."/>
            <person name="Andreote A.P.D."/>
            <person name="Feitosa A.M.T."/>
            <person name="Popin R."/>
            <person name="Sivonen K."/>
            <person name="Fiore M.F."/>
        </authorList>
    </citation>
    <scope>NUCLEOTIDE SEQUENCE [LARGE SCALE GENOMIC DNA]</scope>
    <source>
        <strain evidence="1 2">CCIBt3594</strain>
    </source>
</reference>
<sequence>MSEHSYFSDFDDNDVVSFSELNLYKSRRLKYVMSEMCRSHIDSVITDYLNKSEIHGLPRYPGWMGDGVRCEALKLGSQKWQKGKIKIRVSVEFYPDEPEVIEEPPSPLDDIRQSMI</sequence>
<dbReference type="AlphaFoldDB" id="A0AAW9QQ98"/>
<evidence type="ECO:0000313" key="1">
    <source>
        <dbReference type="EMBL" id="MEG3439085.1"/>
    </source>
</evidence>
<dbReference type="InterPro" id="IPR014971">
    <property type="entry name" value="KGK"/>
</dbReference>
<organism evidence="1 2">
    <name type="scientific">Pannus brasiliensis CCIBt3594</name>
    <dbReference type="NCBI Taxonomy" id="1427578"/>
    <lineage>
        <taxon>Bacteria</taxon>
        <taxon>Bacillati</taxon>
        <taxon>Cyanobacteriota</taxon>
        <taxon>Cyanophyceae</taxon>
        <taxon>Oscillatoriophycideae</taxon>
        <taxon>Chroococcales</taxon>
        <taxon>Microcystaceae</taxon>
        <taxon>Pannus</taxon>
    </lineage>
</organism>
<name>A0AAW9QQ98_9CHRO</name>
<dbReference type="Pfam" id="PF08872">
    <property type="entry name" value="KGK"/>
    <property type="match status" value="1"/>
</dbReference>
<gene>
    <name evidence="1" type="ORF">V0288_18310</name>
</gene>
<dbReference type="RefSeq" id="WP_332866568.1">
    <property type="nucleotide sequence ID" value="NZ_JBAFSM010000040.1"/>
</dbReference>
<comment type="caution">
    <text evidence="1">The sequence shown here is derived from an EMBL/GenBank/DDBJ whole genome shotgun (WGS) entry which is preliminary data.</text>
</comment>
<protein>
    <submittedName>
        <fullName evidence="1">KGK domain-containing protein</fullName>
    </submittedName>
</protein>
<dbReference type="Proteomes" id="UP001328733">
    <property type="component" value="Unassembled WGS sequence"/>
</dbReference>